<comment type="caution">
    <text evidence="7">The sequence shown here is derived from an EMBL/GenBank/DDBJ whole genome shotgun (WGS) entry which is preliminary data.</text>
</comment>
<evidence type="ECO:0000259" key="6">
    <source>
        <dbReference type="PROSITE" id="PS50106"/>
    </source>
</evidence>
<reference evidence="7" key="2">
    <citation type="journal article" date="2022" name="Microbiol. Resour. Announc.">
        <title>Metagenome Sequencing to Explore Phylogenomics of Terrestrial Cyanobacteria.</title>
        <authorList>
            <person name="Ward R.D."/>
            <person name="Stajich J.E."/>
            <person name="Johansen J.R."/>
            <person name="Huntemann M."/>
            <person name="Clum A."/>
            <person name="Foster B."/>
            <person name="Foster B."/>
            <person name="Roux S."/>
            <person name="Palaniappan K."/>
            <person name="Varghese N."/>
            <person name="Mukherjee S."/>
            <person name="Reddy T.B.K."/>
            <person name="Daum C."/>
            <person name="Copeland A."/>
            <person name="Chen I.A."/>
            <person name="Ivanova N.N."/>
            <person name="Kyrpides N.C."/>
            <person name="Shapiro N."/>
            <person name="Eloe-Fadrosh E.A."/>
            <person name="Pietrasiak N."/>
        </authorList>
    </citation>
    <scope>NUCLEOTIDE SEQUENCE</scope>
    <source>
        <strain evidence="7">UHER 2000/2452</strain>
    </source>
</reference>
<dbReference type="PANTHER" id="PTHR22939:SF129">
    <property type="entry name" value="SERINE PROTEASE HTRA2, MITOCHONDRIAL"/>
    <property type="match status" value="1"/>
</dbReference>
<dbReference type="PRINTS" id="PR00834">
    <property type="entry name" value="PROTEASES2C"/>
</dbReference>
<dbReference type="InterPro" id="IPR009003">
    <property type="entry name" value="Peptidase_S1_PA"/>
</dbReference>
<comment type="similarity">
    <text evidence="1">Belongs to the peptidase S1C family.</text>
</comment>
<evidence type="ECO:0000256" key="4">
    <source>
        <dbReference type="SAM" id="MobiDB-lite"/>
    </source>
</evidence>
<dbReference type="Pfam" id="PF13365">
    <property type="entry name" value="Trypsin_2"/>
    <property type="match status" value="1"/>
</dbReference>
<name>A0A951Q8J9_9CYAN</name>
<keyword evidence="5" id="KW-0472">Membrane</keyword>
<proteinExistence type="inferred from homology"/>
<dbReference type="PANTHER" id="PTHR22939">
    <property type="entry name" value="SERINE PROTEASE FAMILY S1C HTRA-RELATED"/>
    <property type="match status" value="1"/>
</dbReference>
<feature type="transmembrane region" description="Helical" evidence="5">
    <location>
        <begin position="20"/>
        <end position="40"/>
    </location>
</feature>
<dbReference type="Gene3D" id="2.40.10.10">
    <property type="entry name" value="Trypsin-like serine proteases"/>
    <property type="match status" value="2"/>
</dbReference>
<dbReference type="InterPro" id="IPR001940">
    <property type="entry name" value="Peptidase_S1C"/>
</dbReference>
<dbReference type="Pfam" id="PF13180">
    <property type="entry name" value="PDZ_2"/>
    <property type="match status" value="1"/>
</dbReference>
<feature type="compositionally biased region" description="Low complexity" evidence="4">
    <location>
        <begin position="44"/>
        <end position="63"/>
    </location>
</feature>
<dbReference type="InterPro" id="IPR043504">
    <property type="entry name" value="Peptidase_S1_PA_chymotrypsin"/>
</dbReference>
<feature type="compositionally biased region" description="Polar residues" evidence="4">
    <location>
        <begin position="66"/>
        <end position="87"/>
    </location>
</feature>
<keyword evidence="3" id="KW-0378">Hydrolase</keyword>
<feature type="region of interest" description="Disordered" evidence="4">
    <location>
        <begin position="43"/>
        <end position="87"/>
    </location>
</feature>
<dbReference type="SUPFAM" id="SSF50494">
    <property type="entry name" value="Trypsin-like serine proteases"/>
    <property type="match status" value="1"/>
</dbReference>
<dbReference type="InterPro" id="IPR001478">
    <property type="entry name" value="PDZ"/>
</dbReference>
<evidence type="ECO:0000256" key="2">
    <source>
        <dbReference type="ARBA" id="ARBA00022670"/>
    </source>
</evidence>
<dbReference type="GO" id="GO:0004252">
    <property type="term" value="F:serine-type endopeptidase activity"/>
    <property type="evidence" value="ECO:0007669"/>
    <property type="project" value="InterPro"/>
</dbReference>
<organism evidence="7 8">
    <name type="scientific">Drouetiella hepatica Uher 2000/2452</name>
    <dbReference type="NCBI Taxonomy" id="904376"/>
    <lineage>
        <taxon>Bacteria</taxon>
        <taxon>Bacillati</taxon>
        <taxon>Cyanobacteriota</taxon>
        <taxon>Cyanophyceae</taxon>
        <taxon>Oculatellales</taxon>
        <taxon>Oculatellaceae</taxon>
        <taxon>Drouetiella</taxon>
    </lineage>
</organism>
<evidence type="ECO:0000256" key="1">
    <source>
        <dbReference type="ARBA" id="ARBA00010541"/>
    </source>
</evidence>
<reference evidence="7" key="1">
    <citation type="submission" date="2021-05" db="EMBL/GenBank/DDBJ databases">
        <authorList>
            <person name="Pietrasiak N."/>
            <person name="Ward R."/>
            <person name="Stajich J.E."/>
            <person name="Kurbessoian T."/>
        </authorList>
    </citation>
    <scope>NUCLEOTIDE SEQUENCE</scope>
    <source>
        <strain evidence="7">UHER 2000/2452</strain>
    </source>
</reference>
<evidence type="ECO:0000256" key="3">
    <source>
        <dbReference type="ARBA" id="ARBA00022801"/>
    </source>
</evidence>
<sequence>MTNPEPYSAVRKFSIQQSAVYLSLVLLGAGGVMMGSRIAASPNATVTQSPTQSSAQSPVQSPALRLTQSASPADVTPNPTGGTSRLLSANPNFIADAVQKVGPAVVRINSKRTLARRSPSIFPDDPAFNRFFGGDSPTESPRRIEEGTGSGFIIDSKGIVLTNAHVVDGADEVSVTLTDGRSFSGKVMGEDPTTDVAVIKIEATDLPIITVGNSDQLKPGEWAIAIGNPLGLDNTVTAGIISATGRSSSEIGVPDRRVGFIQTDAAINPGNSGGPLLNERGEVIGINTAIIDGAQGLGFAVPINTAKRIGDQLIATGKVEHPYLGVQMATITPDLKTSLNNDPDSPVSVQEDQGIVVLKVMEGSPAAQAGIRAGDVIQKIGGTTVTTADTVQSTVEASKIGEDLPIELRRDGQTLTIGVKPGVLPAQPAG</sequence>
<dbReference type="GO" id="GO:0006508">
    <property type="term" value="P:proteolysis"/>
    <property type="evidence" value="ECO:0007669"/>
    <property type="project" value="UniProtKB-KW"/>
</dbReference>
<evidence type="ECO:0000313" key="8">
    <source>
        <dbReference type="Proteomes" id="UP000757435"/>
    </source>
</evidence>
<keyword evidence="5" id="KW-0812">Transmembrane</keyword>
<dbReference type="Proteomes" id="UP000757435">
    <property type="component" value="Unassembled WGS sequence"/>
</dbReference>
<accession>A0A951Q8J9</accession>
<feature type="domain" description="PDZ" evidence="6">
    <location>
        <begin position="313"/>
        <end position="412"/>
    </location>
</feature>
<dbReference type="InterPro" id="IPR048172">
    <property type="entry name" value="HhoA_HhoB_HtrA-like"/>
</dbReference>
<dbReference type="EMBL" id="JAHHHD010000007">
    <property type="protein sequence ID" value="MBW4658722.1"/>
    <property type="molecule type" value="Genomic_DNA"/>
</dbReference>
<dbReference type="NCBIfam" id="NF041521">
    <property type="entry name" value="HhoA_HhoB_HtrA"/>
    <property type="match status" value="1"/>
</dbReference>
<protein>
    <submittedName>
        <fullName evidence="7">Trypsin-like peptidase domain-containing protein</fullName>
    </submittedName>
</protein>
<keyword evidence="5" id="KW-1133">Transmembrane helix</keyword>
<dbReference type="AlphaFoldDB" id="A0A951Q8J9"/>
<evidence type="ECO:0000256" key="5">
    <source>
        <dbReference type="SAM" id="Phobius"/>
    </source>
</evidence>
<keyword evidence="2" id="KW-0645">Protease</keyword>
<gene>
    <name evidence="7" type="ORF">KME15_08610</name>
</gene>
<dbReference type="SUPFAM" id="SSF50156">
    <property type="entry name" value="PDZ domain-like"/>
    <property type="match status" value="1"/>
</dbReference>
<dbReference type="PROSITE" id="PS50106">
    <property type="entry name" value="PDZ"/>
    <property type="match status" value="1"/>
</dbReference>
<dbReference type="SMART" id="SM00228">
    <property type="entry name" value="PDZ"/>
    <property type="match status" value="1"/>
</dbReference>
<dbReference type="InterPro" id="IPR036034">
    <property type="entry name" value="PDZ_sf"/>
</dbReference>
<evidence type="ECO:0000313" key="7">
    <source>
        <dbReference type="EMBL" id="MBW4658722.1"/>
    </source>
</evidence>
<dbReference type="Gene3D" id="2.30.42.10">
    <property type="match status" value="1"/>
</dbReference>